<keyword evidence="6" id="KW-1185">Reference proteome</keyword>
<dbReference type="EMBL" id="JALPRX010000039">
    <property type="protein sequence ID" value="MCK8784848.1"/>
    <property type="molecule type" value="Genomic_DNA"/>
</dbReference>
<sequence>MRRIDLRGLSLLLALPPLAGCAGGADSGRAAAPAQAVTAVPRPPLRLAAAGNVVPMVLDDPARPAAVPGGGLPGGAASGPAGGLPATAPTILVDPAAGGADENPDDQNDPFERINRGVLDFNLALTDHLFGPIADAYRVVVPTYVRTRLRNFLRNLGEPIIFANNVLQGRFLDAGHTTMRFFLNTTAGIGGLYDIAGPSGIARRTGDFGQTLYRYGVPSGPYLMLPVLGPSQVRDAVGDGVDALMNPISIAINEAATAGVANALNLGRGGLGGLDLLAEHKDEFRELRETSIDFYARLRSVVRQQREAEIGRTTEPVVEVLAVPGGSIGTGPVRSPDTPSGAPLLLDDPADLPAPAPAPRQTPMTRRQAPAGGTAQVRAVPRRSAGRPAPLARAQPAGAVRPMAGLPVRAGRTARLPTVRWRQTVAAPAVSPLAGAGRPFPPAPQQGREGA</sequence>
<feature type="compositionally biased region" description="Low complexity" evidence="3">
    <location>
        <begin position="342"/>
        <end position="351"/>
    </location>
</feature>
<feature type="chain" id="PRO_5040947417" evidence="4">
    <location>
        <begin position="20"/>
        <end position="451"/>
    </location>
</feature>
<feature type="region of interest" description="Disordered" evidence="3">
    <location>
        <begin position="92"/>
        <end position="112"/>
    </location>
</feature>
<evidence type="ECO:0000313" key="6">
    <source>
        <dbReference type="Proteomes" id="UP001139516"/>
    </source>
</evidence>
<dbReference type="Pfam" id="PF04333">
    <property type="entry name" value="MlaA"/>
    <property type="match status" value="1"/>
</dbReference>
<comment type="similarity">
    <text evidence="1">Belongs to the MlaA family.</text>
</comment>
<name>A0A9X1Y776_9PROT</name>
<dbReference type="Proteomes" id="UP001139516">
    <property type="component" value="Unassembled WGS sequence"/>
</dbReference>
<feature type="region of interest" description="Disordered" evidence="3">
    <location>
        <begin position="327"/>
        <end position="398"/>
    </location>
</feature>
<reference evidence="5" key="1">
    <citation type="submission" date="2022-04" db="EMBL/GenBank/DDBJ databases">
        <title>Roseomonas acroporae sp. nov., isolated from coral Acropora digitifera.</title>
        <authorList>
            <person name="Sun H."/>
        </authorList>
    </citation>
    <scope>NUCLEOTIDE SEQUENCE</scope>
    <source>
        <strain evidence="5">NAR14</strain>
    </source>
</reference>
<accession>A0A9X1Y776</accession>
<dbReference type="GO" id="GO:0016020">
    <property type="term" value="C:membrane"/>
    <property type="evidence" value="ECO:0007669"/>
    <property type="project" value="InterPro"/>
</dbReference>
<organism evidence="5 6">
    <name type="scientific">Roseomonas acroporae</name>
    <dbReference type="NCBI Taxonomy" id="2937791"/>
    <lineage>
        <taxon>Bacteria</taxon>
        <taxon>Pseudomonadati</taxon>
        <taxon>Pseudomonadota</taxon>
        <taxon>Alphaproteobacteria</taxon>
        <taxon>Acetobacterales</taxon>
        <taxon>Roseomonadaceae</taxon>
        <taxon>Roseomonas</taxon>
    </lineage>
</organism>
<evidence type="ECO:0000256" key="2">
    <source>
        <dbReference type="ARBA" id="ARBA00022729"/>
    </source>
</evidence>
<gene>
    <name evidence="5" type="ORF">M0638_10685</name>
</gene>
<evidence type="ECO:0000256" key="4">
    <source>
        <dbReference type="SAM" id="SignalP"/>
    </source>
</evidence>
<dbReference type="RefSeq" id="WP_248666974.1">
    <property type="nucleotide sequence ID" value="NZ_JALPRX010000039.1"/>
</dbReference>
<proteinExistence type="inferred from homology"/>
<feature type="region of interest" description="Disordered" evidence="3">
    <location>
        <begin position="428"/>
        <end position="451"/>
    </location>
</feature>
<feature type="signal peptide" evidence="4">
    <location>
        <begin position="1"/>
        <end position="19"/>
    </location>
</feature>
<dbReference type="InterPro" id="IPR007428">
    <property type="entry name" value="MlaA"/>
</dbReference>
<comment type="caution">
    <text evidence="5">The sequence shown here is derived from an EMBL/GenBank/DDBJ whole genome shotgun (WGS) entry which is preliminary data.</text>
</comment>
<protein>
    <submittedName>
        <fullName evidence="5">MlaA family lipoprotein</fullName>
    </submittedName>
</protein>
<dbReference type="PANTHER" id="PTHR30035:SF3">
    <property type="entry name" value="INTERMEMBRANE PHOSPHOLIPID TRANSPORT SYSTEM LIPOPROTEIN MLAA"/>
    <property type="match status" value="1"/>
</dbReference>
<evidence type="ECO:0000256" key="3">
    <source>
        <dbReference type="SAM" id="MobiDB-lite"/>
    </source>
</evidence>
<dbReference type="AlphaFoldDB" id="A0A9X1Y776"/>
<dbReference type="GO" id="GO:0120010">
    <property type="term" value="P:intermembrane phospholipid transfer"/>
    <property type="evidence" value="ECO:0007669"/>
    <property type="project" value="TreeGrafter"/>
</dbReference>
<dbReference type="PANTHER" id="PTHR30035">
    <property type="entry name" value="LIPOPROTEIN VACJ-RELATED"/>
    <property type="match status" value="1"/>
</dbReference>
<evidence type="ECO:0000313" key="5">
    <source>
        <dbReference type="EMBL" id="MCK8784848.1"/>
    </source>
</evidence>
<keyword evidence="5" id="KW-0449">Lipoprotein</keyword>
<dbReference type="PRINTS" id="PR01805">
    <property type="entry name" value="VACJLIPOPROT"/>
</dbReference>
<keyword evidence="2 4" id="KW-0732">Signal</keyword>
<evidence type="ECO:0000256" key="1">
    <source>
        <dbReference type="ARBA" id="ARBA00010634"/>
    </source>
</evidence>